<dbReference type="EMBL" id="LR797193">
    <property type="protein sequence ID" value="CAB4193391.1"/>
    <property type="molecule type" value="Genomic_DNA"/>
</dbReference>
<proteinExistence type="predicted"/>
<feature type="compositionally biased region" description="Basic residues" evidence="1">
    <location>
        <begin position="303"/>
        <end position="313"/>
    </location>
</feature>
<evidence type="ECO:0000256" key="1">
    <source>
        <dbReference type="SAM" id="MobiDB-lite"/>
    </source>
</evidence>
<name>A0A6J5RIL8_9CAUD</name>
<feature type="compositionally biased region" description="Basic and acidic residues" evidence="1">
    <location>
        <begin position="290"/>
        <end position="302"/>
    </location>
</feature>
<reference evidence="2" key="1">
    <citation type="submission" date="2020-05" db="EMBL/GenBank/DDBJ databases">
        <authorList>
            <person name="Chiriac C."/>
            <person name="Salcher M."/>
            <person name="Ghai R."/>
            <person name="Kavagutti S V."/>
        </authorList>
    </citation>
    <scope>NUCLEOTIDE SEQUENCE</scope>
</reference>
<evidence type="ECO:0000313" key="2">
    <source>
        <dbReference type="EMBL" id="CAB4193391.1"/>
    </source>
</evidence>
<accession>A0A6J5RIL8</accession>
<organism evidence="2">
    <name type="scientific">uncultured Caudovirales phage</name>
    <dbReference type="NCBI Taxonomy" id="2100421"/>
    <lineage>
        <taxon>Viruses</taxon>
        <taxon>Duplodnaviria</taxon>
        <taxon>Heunggongvirae</taxon>
        <taxon>Uroviricota</taxon>
        <taxon>Caudoviricetes</taxon>
        <taxon>Peduoviridae</taxon>
        <taxon>Maltschvirus</taxon>
        <taxon>Maltschvirus maltsch</taxon>
    </lineage>
</organism>
<sequence length="313" mass="35516">MPGYTRLMRSLKATNQLVTPRLEKWLFNNSHLLVSDENAERLKQTVTAVPRNRAASFSSSSRGQCLRKQMFGYLGVPVTSDIDPGLHAIFIDGTWRHLRWQMLLLTAGILTDIEVPFHRPDLRLRGSLDGENADESWGFELKGTSDTEIVIGKKPPIPYHILQVHTYFVGKPELERFSLIYEDKRYQSWKEIVIERDPITFGKVREELEYLNSSVEQRELPPILEECKHGEGIVYKKCAYRSICHGCDYAEAEALGTPRSTPVSAPRKQSASRGRDSNSGTNGAPSAADGVEREEVQAEEVARRKRKRVHLPD</sequence>
<feature type="compositionally biased region" description="Polar residues" evidence="1">
    <location>
        <begin position="258"/>
        <end position="284"/>
    </location>
</feature>
<dbReference type="Gene3D" id="3.90.320.10">
    <property type="match status" value="1"/>
</dbReference>
<gene>
    <name evidence="2" type="ORF">UFOVP1246_91</name>
</gene>
<protein>
    <submittedName>
        <fullName evidence="2">Uncharacterized protein</fullName>
    </submittedName>
</protein>
<dbReference type="InterPro" id="IPR011604">
    <property type="entry name" value="PDDEXK-like_dom_sf"/>
</dbReference>
<feature type="region of interest" description="Disordered" evidence="1">
    <location>
        <begin position="257"/>
        <end position="313"/>
    </location>
</feature>